<evidence type="ECO:0000256" key="6">
    <source>
        <dbReference type="ARBA" id="ARBA00022737"/>
    </source>
</evidence>
<keyword evidence="6" id="KW-0677">Repeat</keyword>
<evidence type="ECO:0000256" key="3">
    <source>
        <dbReference type="ARBA" id="ARBA00022475"/>
    </source>
</evidence>
<feature type="domain" description="FAS1" evidence="13">
    <location>
        <begin position="211"/>
        <end position="341"/>
    </location>
</feature>
<keyword evidence="5" id="KW-0732">Signal</keyword>
<dbReference type="InterPro" id="IPR000782">
    <property type="entry name" value="FAS1_domain"/>
</dbReference>
<dbReference type="InterPro" id="IPR033254">
    <property type="entry name" value="Plant_FLA"/>
</dbReference>
<gene>
    <name evidence="14" type="ORF">CB5_LOCUS27777</name>
</gene>
<dbReference type="PANTHER" id="PTHR32382">
    <property type="entry name" value="FASCICLIN-LIKE ARABINOGALACTAN PROTEIN"/>
    <property type="match status" value="1"/>
</dbReference>
<dbReference type="SUPFAM" id="SSF82153">
    <property type="entry name" value="FAS1 domain"/>
    <property type="match status" value="2"/>
</dbReference>
<evidence type="ECO:0000256" key="10">
    <source>
        <dbReference type="ARBA" id="ARBA00023288"/>
    </source>
</evidence>
<evidence type="ECO:0000256" key="12">
    <source>
        <dbReference type="SAM" id="MobiDB-lite"/>
    </source>
</evidence>
<keyword evidence="8" id="KW-0472">Membrane</keyword>
<evidence type="ECO:0000256" key="8">
    <source>
        <dbReference type="ARBA" id="ARBA00023136"/>
    </source>
</evidence>
<dbReference type="PANTHER" id="PTHR32382:SF5">
    <property type="entry name" value="FASCICLIN-LIKE ARABINOGALACTAN PROTEIN 8"/>
    <property type="match status" value="1"/>
</dbReference>
<evidence type="ECO:0000256" key="5">
    <source>
        <dbReference type="ARBA" id="ARBA00022729"/>
    </source>
</evidence>
<accession>A0A6V7QP57</accession>
<keyword evidence="4" id="KW-0336">GPI-anchor</keyword>
<evidence type="ECO:0000256" key="7">
    <source>
        <dbReference type="ARBA" id="ARBA00022974"/>
    </source>
</evidence>
<feature type="region of interest" description="Disordered" evidence="12">
    <location>
        <begin position="343"/>
        <end position="406"/>
    </location>
</feature>
<dbReference type="GO" id="GO:0005886">
    <property type="term" value="C:plasma membrane"/>
    <property type="evidence" value="ECO:0007669"/>
    <property type="project" value="UniProtKB-SubCell"/>
</dbReference>
<evidence type="ECO:0000256" key="2">
    <source>
        <dbReference type="ARBA" id="ARBA00007843"/>
    </source>
</evidence>
<name>A0A6V7QP57_ANACO</name>
<dbReference type="FunFam" id="2.30.180.10:FF:000010">
    <property type="entry name" value="Fasciclin-like arabinogalactan protein 2"/>
    <property type="match status" value="1"/>
</dbReference>
<keyword evidence="9" id="KW-0325">Glycoprotein</keyword>
<reference evidence="14" key="1">
    <citation type="submission" date="2020-07" db="EMBL/GenBank/DDBJ databases">
        <authorList>
            <person name="Lin J."/>
        </authorList>
    </citation>
    <scope>NUCLEOTIDE SEQUENCE</scope>
</reference>
<sequence length="439" mass="44314">MGFTNWTVEVEVWLTASREKPESAKGNVRPTIVHGGGCGGGGGGVVSGGAEGHNITAILEGFPEYSLYNSYLTQTKVCDEIDSRETVTCLVLPNAAMAALASKQSLGGIKNALRLLNLLDYFDPQKLHDLPRGTTLTTTLYQTTGDAPGDLGFVNITNLRGGRVGFASAAPGAKFDASYTKSVRQIPYNLSVLEVSAPILFPGLLDAPSAASANITALLDKAGCKTFASLVASSGVLKIYQGAMDKGLTLLAPNDDAFKSPDAPDLSSLSSADLVALLQYHALPSYTPKSSLKTAKGPLSTLASSASGKYDLSVVSSGDDVSLVTGVDTSRVASTLFGAAPAPAPGPAGAAAPAPAPALAPAPAPKAKAPSPAHARHRAHHASPPAPPASTPASSPADGPAAEADKADVKKAAATAVRAAGTLATVALASAVLVVATFL</sequence>
<comment type="subcellular location">
    <subcellularLocation>
        <location evidence="1">Cell membrane</location>
        <topology evidence="1">Lipid-anchor</topology>
        <topology evidence="1">GPI-anchor</topology>
    </subcellularLocation>
</comment>
<evidence type="ECO:0000256" key="1">
    <source>
        <dbReference type="ARBA" id="ARBA00004609"/>
    </source>
</evidence>
<dbReference type="EMBL" id="LR862137">
    <property type="protein sequence ID" value="CAD1844566.1"/>
    <property type="molecule type" value="Genomic_DNA"/>
</dbReference>
<evidence type="ECO:0000313" key="14">
    <source>
        <dbReference type="EMBL" id="CAD1844566.1"/>
    </source>
</evidence>
<dbReference type="InterPro" id="IPR036378">
    <property type="entry name" value="FAS1_dom_sf"/>
</dbReference>
<dbReference type="SMART" id="SM00554">
    <property type="entry name" value="FAS1"/>
    <property type="match status" value="1"/>
</dbReference>
<organism evidence="14">
    <name type="scientific">Ananas comosus var. bracteatus</name>
    <name type="common">red pineapple</name>
    <dbReference type="NCBI Taxonomy" id="296719"/>
    <lineage>
        <taxon>Eukaryota</taxon>
        <taxon>Viridiplantae</taxon>
        <taxon>Streptophyta</taxon>
        <taxon>Embryophyta</taxon>
        <taxon>Tracheophyta</taxon>
        <taxon>Spermatophyta</taxon>
        <taxon>Magnoliopsida</taxon>
        <taxon>Liliopsida</taxon>
        <taxon>Poales</taxon>
        <taxon>Bromeliaceae</taxon>
        <taxon>Bromelioideae</taxon>
        <taxon>Ananas</taxon>
    </lineage>
</organism>
<dbReference type="FunFam" id="2.30.180.10:FF:000008">
    <property type="entry name" value="Fasciclin-like arabinogalactan protein 10"/>
    <property type="match status" value="1"/>
</dbReference>
<keyword evidence="7" id="KW-0654">Proteoglycan</keyword>
<evidence type="ECO:0000256" key="9">
    <source>
        <dbReference type="ARBA" id="ARBA00023180"/>
    </source>
</evidence>
<feature type="compositionally biased region" description="Pro residues" evidence="12">
    <location>
        <begin position="354"/>
        <end position="364"/>
    </location>
</feature>
<dbReference type="AlphaFoldDB" id="A0A6V7QP57"/>
<dbReference type="Gene3D" id="2.30.180.10">
    <property type="entry name" value="FAS1 domain"/>
    <property type="match status" value="1"/>
</dbReference>
<protein>
    <recommendedName>
        <fullName evidence="13">FAS1 domain-containing protein</fullName>
    </recommendedName>
</protein>
<evidence type="ECO:0000259" key="13">
    <source>
        <dbReference type="PROSITE" id="PS50213"/>
    </source>
</evidence>
<feature type="compositionally biased region" description="Low complexity" evidence="12">
    <location>
        <begin position="391"/>
        <end position="402"/>
    </location>
</feature>
<evidence type="ECO:0000256" key="4">
    <source>
        <dbReference type="ARBA" id="ARBA00022622"/>
    </source>
</evidence>
<dbReference type="Pfam" id="PF02469">
    <property type="entry name" value="Fasciclin"/>
    <property type="match status" value="1"/>
</dbReference>
<keyword evidence="10" id="KW-0449">Lipoprotein</keyword>
<comment type="similarity">
    <text evidence="2">Belongs to the fasciclin-like AGP family.</text>
</comment>
<keyword evidence="3" id="KW-1003">Cell membrane</keyword>
<evidence type="ECO:0000256" key="11">
    <source>
        <dbReference type="ARBA" id="ARBA00024686"/>
    </source>
</evidence>
<dbReference type="PROSITE" id="PS50213">
    <property type="entry name" value="FAS1"/>
    <property type="match status" value="1"/>
</dbReference>
<dbReference type="GO" id="GO:0098552">
    <property type="term" value="C:side of membrane"/>
    <property type="evidence" value="ECO:0007669"/>
    <property type="project" value="UniProtKB-KW"/>
</dbReference>
<comment type="function">
    <text evidence="11">May be a cell surface adhesion protein.</text>
</comment>
<proteinExistence type="inferred from homology"/>